<accession>A0ABX1BTL5</accession>
<feature type="signal peptide" evidence="1">
    <location>
        <begin position="1"/>
        <end position="33"/>
    </location>
</feature>
<comment type="caution">
    <text evidence="2">The sequence shown here is derived from an EMBL/GenBank/DDBJ whole genome shotgun (WGS) entry which is preliminary data.</text>
</comment>
<keyword evidence="3" id="KW-1185">Reference proteome</keyword>
<keyword evidence="1" id="KW-0732">Signal</keyword>
<evidence type="ECO:0000313" key="3">
    <source>
        <dbReference type="Proteomes" id="UP000695264"/>
    </source>
</evidence>
<evidence type="ECO:0000313" key="2">
    <source>
        <dbReference type="EMBL" id="NJP99552.1"/>
    </source>
</evidence>
<name>A0ABX1BTL5_9ACTN</name>
<dbReference type="EMBL" id="JAATEN010000002">
    <property type="protein sequence ID" value="NJP99552.1"/>
    <property type="molecule type" value="Genomic_DNA"/>
</dbReference>
<sequence length="156" mass="15697">MRTLPATAALTAALTAAAALTAVALLPAAPAAANPAAADPTAANRAAASPVAASRVVPTAGPAAGACPVGALCLWDRAGFTGERRTHELSATDIESCVPLPAGTTAESFANRTGRPVTTYQSAVCGETGEFDTYPGDGTWVPASPYQVRAFKIWEN</sequence>
<protein>
    <submittedName>
        <fullName evidence="2">Peptidase inhibitor family I36 protein</fullName>
    </submittedName>
</protein>
<dbReference type="RefSeq" id="WP_168100167.1">
    <property type="nucleotide sequence ID" value="NZ_JAATEN010000002.1"/>
</dbReference>
<evidence type="ECO:0000256" key="1">
    <source>
        <dbReference type="SAM" id="SignalP"/>
    </source>
</evidence>
<dbReference type="Pfam" id="PF03995">
    <property type="entry name" value="Inhibitor_I36"/>
    <property type="match status" value="1"/>
</dbReference>
<organism evidence="2 3">
    <name type="scientific">Streptomyces zingiberis</name>
    <dbReference type="NCBI Taxonomy" id="2053010"/>
    <lineage>
        <taxon>Bacteria</taxon>
        <taxon>Bacillati</taxon>
        <taxon>Actinomycetota</taxon>
        <taxon>Actinomycetes</taxon>
        <taxon>Kitasatosporales</taxon>
        <taxon>Streptomycetaceae</taxon>
        <taxon>Streptomyces</taxon>
    </lineage>
</organism>
<gene>
    <name evidence="2" type="ORF">HCK00_03090</name>
</gene>
<proteinExistence type="predicted"/>
<feature type="chain" id="PRO_5046521719" evidence="1">
    <location>
        <begin position="34"/>
        <end position="156"/>
    </location>
</feature>
<reference evidence="2 3" key="1">
    <citation type="submission" date="2020-03" db="EMBL/GenBank/DDBJ databases">
        <title>WGS of actinomycetes isolated from Thailand.</title>
        <authorList>
            <person name="Thawai C."/>
        </authorList>
    </citation>
    <scope>NUCLEOTIDE SEQUENCE [LARGE SCALE GENOMIC DNA]</scope>
    <source>
        <strain evidence="2 3">PLAI 1-29</strain>
    </source>
</reference>
<dbReference type="Proteomes" id="UP000695264">
    <property type="component" value="Unassembled WGS sequence"/>
</dbReference>